<dbReference type="KEGG" id="scor:J3U87_26205"/>
<dbReference type="InterPro" id="IPR019587">
    <property type="entry name" value="Polyketide_cyclase/dehydratase"/>
</dbReference>
<gene>
    <name evidence="1" type="ORF">J3U87_26205</name>
</gene>
<organism evidence="1 2">
    <name type="scientific">Sulfidibacter corallicola</name>
    <dbReference type="NCBI Taxonomy" id="2818388"/>
    <lineage>
        <taxon>Bacteria</taxon>
        <taxon>Pseudomonadati</taxon>
        <taxon>Acidobacteriota</taxon>
        <taxon>Holophagae</taxon>
        <taxon>Acanthopleuribacterales</taxon>
        <taxon>Acanthopleuribacteraceae</taxon>
        <taxon>Sulfidibacter</taxon>
    </lineage>
</organism>
<dbReference type="AlphaFoldDB" id="A0A8A4TRE0"/>
<evidence type="ECO:0000313" key="1">
    <source>
        <dbReference type="EMBL" id="QTD49095.1"/>
    </source>
</evidence>
<dbReference type="PANTHER" id="PTHR39332:SF7">
    <property type="entry name" value="SRPBCC FAMILY PROTEIN"/>
    <property type="match status" value="1"/>
</dbReference>
<dbReference type="RefSeq" id="WP_237378738.1">
    <property type="nucleotide sequence ID" value="NZ_CP071793.1"/>
</dbReference>
<keyword evidence="2" id="KW-1185">Reference proteome</keyword>
<accession>A0A8A4TRE0</accession>
<dbReference type="PANTHER" id="PTHR39332">
    <property type="entry name" value="BLL4707 PROTEIN"/>
    <property type="match status" value="1"/>
</dbReference>
<dbReference type="SUPFAM" id="SSF55961">
    <property type="entry name" value="Bet v1-like"/>
    <property type="match status" value="1"/>
</dbReference>
<dbReference type="CDD" id="cd07821">
    <property type="entry name" value="PYR_PYL_RCAR_like"/>
    <property type="match status" value="1"/>
</dbReference>
<dbReference type="Pfam" id="PF10604">
    <property type="entry name" value="Polyketide_cyc2"/>
    <property type="match status" value="1"/>
</dbReference>
<dbReference type="Proteomes" id="UP000663929">
    <property type="component" value="Chromosome"/>
</dbReference>
<protein>
    <submittedName>
        <fullName evidence="1">SRPBCC family protein</fullName>
    </submittedName>
</protein>
<proteinExistence type="predicted"/>
<dbReference type="Gene3D" id="3.30.530.20">
    <property type="match status" value="1"/>
</dbReference>
<reference evidence="1" key="1">
    <citation type="submission" date="2021-03" db="EMBL/GenBank/DDBJ databases">
        <title>Acanthopleuribacteraceae sp. M133.</title>
        <authorList>
            <person name="Wang G."/>
        </authorList>
    </citation>
    <scope>NUCLEOTIDE SEQUENCE</scope>
    <source>
        <strain evidence="1">M133</strain>
    </source>
</reference>
<dbReference type="EMBL" id="CP071793">
    <property type="protein sequence ID" value="QTD49095.1"/>
    <property type="molecule type" value="Genomic_DNA"/>
</dbReference>
<evidence type="ECO:0000313" key="2">
    <source>
        <dbReference type="Proteomes" id="UP000663929"/>
    </source>
</evidence>
<dbReference type="InterPro" id="IPR023393">
    <property type="entry name" value="START-like_dom_sf"/>
</dbReference>
<name>A0A8A4TRE0_SULCO</name>
<sequence length="142" mass="15610">MPRTFNSIVINAPIAKVWAIVSDFHKLNNWAPELFMSCDATGDLGPTEVGTKRVLNGAIYETLIHFDAEQHHFEYSLDEGPPPISSQDVTQYVGSVKLNPVTANDTTYVAWSSRWESESDEAVAFCNSVYVGLLKALAAACE</sequence>